<keyword evidence="2" id="KW-1133">Transmembrane helix</keyword>
<keyword evidence="2" id="KW-0812">Transmembrane</keyword>
<feature type="compositionally biased region" description="Polar residues" evidence="1">
    <location>
        <begin position="575"/>
        <end position="599"/>
    </location>
</feature>
<keyword evidence="3" id="KW-0732">Signal</keyword>
<comment type="caution">
    <text evidence="5">The sequence shown here is derived from an EMBL/GenBank/DDBJ whole genome shotgun (WGS) entry which is preliminary data.</text>
</comment>
<reference evidence="5 6" key="1">
    <citation type="submission" date="2024-10" db="EMBL/GenBank/DDBJ databases">
        <title>The Natural Products Discovery Center: Release of the First 8490 Sequenced Strains for Exploring Actinobacteria Biosynthetic Diversity.</title>
        <authorList>
            <person name="Kalkreuter E."/>
            <person name="Kautsar S.A."/>
            <person name="Yang D."/>
            <person name="Bader C.D."/>
            <person name="Teijaro C.N."/>
            <person name="Fluegel L."/>
            <person name="Davis C.M."/>
            <person name="Simpson J.R."/>
            <person name="Lauterbach L."/>
            <person name="Steele A.D."/>
            <person name="Gui C."/>
            <person name="Meng S."/>
            <person name="Li G."/>
            <person name="Viehrig K."/>
            <person name="Ye F."/>
            <person name="Su P."/>
            <person name="Kiefer A.F."/>
            <person name="Nichols A."/>
            <person name="Cepeda A.J."/>
            <person name="Yan W."/>
            <person name="Fan B."/>
            <person name="Jiang Y."/>
            <person name="Adhikari A."/>
            <person name="Zheng C.-J."/>
            <person name="Schuster L."/>
            <person name="Cowan T.M."/>
            <person name="Smanski M.J."/>
            <person name="Chevrette M.G."/>
            <person name="De Carvalho L.P.S."/>
            <person name="Shen B."/>
        </authorList>
    </citation>
    <scope>NUCLEOTIDE SEQUENCE [LARGE SCALE GENOMIC DNA]</scope>
    <source>
        <strain evidence="5 6">NPDC004550</strain>
    </source>
</reference>
<dbReference type="PANTHER" id="PTHR10579">
    <property type="entry name" value="CALCIUM-ACTIVATED CHLORIDE CHANNEL REGULATOR"/>
    <property type="match status" value="1"/>
</dbReference>
<dbReference type="PROSITE" id="PS50234">
    <property type="entry name" value="VWFA"/>
    <property type="match status" value="1"/>
</dbReference>
<gene>
    <name evidence="5" type="ORF">ACFYTH_22100</name>
</gene>
<feature type="transmembrane region" description="Helical" evidence="2">
    <location>
        <begin position="607"/>
        <end position="628"/>
    </location>
</feature>
<dbReference type="InterPro" id="IPR051266">
    <property type="entry name" value="CLCR"/>
</dbReference>
<evidence type="ECO:0000313" key="6">
    <source>
        <dbReference type="Proteomes" id="UP001601521"/>
    </source>
</evidence>
<protein>
    <submittedName>
        <fullName evidence="5">VWA domain-containing protein</fullName>
    </submittedName>
</protein>
<accession>A0ABW6NNS8</accession>
<feature type="signal peptide" evidence="3">
    <location>
        <begin position="1"/>
        <end position="26"/>
    </location>
</feature>
<feature type="region of interest" description="Disordered" evidence="1">
    <location>
        <begin position="575"/>
        <end position="602"/>
    </location>
</feature>
<dbReference type="SMART" id="SM00327">
    <property type="entry name" value="VWA"/>
    <property type="match status" value="1"/>
</dbReference>
<dbReference type="PANTHER" id="PTHR10579:SF43">
    <property type="entry name" value="ZINC FINGER (C3HC4-TYPE RING FINGER) FAMILY PROTEIN"/>
    <property type="match status" value="1"/>
</dbReference>
<keyword evidence="2" id="KW-0472">Membrane</keyword>
<dbReference type="RefSeq" id="WP_387252972.1">
    <property type="nucleotide sequence ID" value="NZ_JBIALX010000008.1"/>
</dbReference>
<dbReference type="SUPFAM" id="SSF53300">
    <property type="entry name" value="vWA-like"/>
    <property type="match status" value="1"/>
</dbReference>
<dbReference type="EMBL" id="JBIALX010000008">
    <property type="protein sequence ID" value="MFF0456066.1"/>
    <property type="molecule type" value="Genomic_DNA"/>
</dbReference>
<dbReference type="Proteomes" id="UP001601521">
    <property type="component" value="Unassembled WGS sequence"/>
</dbReference>
<feature type="domain" description="VWFA" evidence="4">
    <location>
        <begin position="34"/>
        <end position="220"/>
    </location>
</feature>
<feature type="region of interest" description="Disordered" evidence="1">
    <location>
        <begin position="383"/>
        <end position="404"/>
    </location>
</feature>
<organism evidence="5 6">
    <name type="scientific">Nocardia africana</name>
    <dbReference type="NCBI Taxonomy" id="134964"/>
    <lineage>
        <taxon>Bacteria</taxon>
        <taxon>Bacillati</taxon>
        <taxon>Actinomycetota</taxon>
        <taxon>Actinomycetes</taxon>
        <taxon>Mycobacteriales</taxon>
        <taxon>Nocardiaceae</taxon>
        <taxon>Nocardia</taxon>
    </lineage>
</organism>
<dbReference type="Pfam" id="PF13519">
    <property type="entry name" value="VWA_2"/>
    <property type="match status" value="1"/>
</dbReference>
<evidence type="ECO:0000256" key="1">
    <source>
        <dbReference type="SAM" id="MobiDB-lite"/>
    </source>
</evidence>
<evidence type="ECO:0000313" key="5">
    <source>
        <dbReference type="EMBL" id="MFF0456066.1"/>
    </source>
</evidence>
<dbReference type="InterPro" id="IPR036465">
    <property type="entry name" value="vWFA_dom_sf"/>
</dbReference>
<name>A0ABW6NNS8_9NOCA</name>
<evidence type="ECO:0000259" key="4">
    <source>
        <dbReference type="PROSITE" id="PS50234"/>
    </source>
</evidence>
<sequence>MSRLKKLLTLGAAAAAVALTAVPVQAQQQPEYAPTMLVLDASGSMRAPDPAGGTKLDAAKAAVHSFVAAAPSRSTVGLTVYGTGTGSSDAERTAGCADVRTLRGADVIDRAALNTAVDGIEASGYTPIGAALRVAAEALPKQGPRSIVLVSDGEDTCAPPDPCEVARELERQGGKIVVHAIGFGVDGPARTQLTCIAQQTGGTYTDATDGTSLERVLPRVSQAALRTYTPVGTPISGTATHRDAPIAAPGQYLDTIAQHETKFYGLDVPQGAMAYFSATVAFPHVRQKQSGNDNSVLYLRVYGEDGKDCNVFEFEQVVNTSDGVALTVTKRWDGATKADSGSDSAANACRGGGRYYFAPEWHGVADNSPQQMPMELLFGIEPATGDPGAPASTTPTAFTPPAGSAVPVAGGGSFNAASTLAGSASYSDTLQRGELVFYRVPLGWGQGLAYRVNFLDSDKHGLDGLSRVTTTLYSPIRTEINHDFGSYNGESATVPAGAPLATLPVRYSNRTAGTGKSTEQSLAGWYYIAVSVSASNVEGAGAPVPIRLDVTVGGAAEPGPHYESATAEGIFGEHATQSPDVSSSANSGGRSPAAANSESGDGVSPTVLTAVIAGVVLLGLLLGALVVIRSRRKGSRH</sequence>
<feature type="chain" id="PRO_5047188243" evidence="3">
    <location>
        <begin position="27"/>
        <end position="637"/>
    </location>
</feature>
<evidence type="ECO:0000256" key="2">
    <source>
        <dbReference type="SAM" id="Phobius"/>
    </source>
</evidence>
<dbReference type="InterPro" id="IPR002035">
    <property type="entry name" value="VWF_A"/>
</dbReference>
<evidence type="ECO:0000256" key="3">
    <source>
        <dbReference type="SAM" id="SignalP"/>
    </source>
</evidence>
<proteinExistence type="predicted"/>
<dbReference type="Gene3D" id="3.40.50.410">
    <property type="entry name" value="von Willebrand factor, type A domain"/>
    <property type="match status" value="1"/>
</dbReference>
<keyword evidence="6" id="KW-1185">Reference proteome</keyword>